<dbReference type="SMART" id="SM00342">
    <property type="entry name" value="HTH_ARAC"/>
    <property type="match status" value="1"/>
</dbReference>
<dbReference type="STRING" id="1642818.AWE51_03115"/>
<organism evidence="4 5">
    <name type="scientific">Aquimarina aggregata</name>
    <dbReference type="NCBI Taxonomy" id="1642818"/>
    <lineage>
        <taxon>Bacteria</taxon>
        <taxon>Pseudomonadati</taxon>
        <taxon>Bacteroidota</taxon>
        <taxon>Flavobacteriia</taxon>
        <taxon>Flavobacteriales</taxon>
        <taxon>Flavobacteriaceae</taxon>
        <taxon>Aquimarina</taxon>
    </lineage>
</organism>
<dbReference type="Gene3D" id="1.25.40.10">
    <property type="entry name" value="Tetratricopeptide repeat domain"/>
    <property type="match status" value="1"/>
</dbReference>
<feature type="domain" description="HTH araC/xylS-type" evidence="3">
    <location>
        <begin position="457"/>
        <end position="565"/>
    </location>
</feature>
<evidence type="ECO:0000313" key="4">
    <source>
        <dbReference type="EMBL" id="KZS42447.1"/>
    </source>
</evidence>
<keyword evidence="2" id="KW-1133">Transmembrane helix</keyword>
<keyword evidence="5" id="KW-1185">Reference proteome</keyword>
<keyword evidence="2" id="KW-0472">Membrane</keyword>
<name>A0A163CIG4_9FLAO</name>
<dbReference type="Proteomes" id="UP000076715">
    <property type="component" value="Unassembled WGS sequence"/>
</dbReference>
<dbReference type="PANTHER" id="PTHR43280">
    <property type="entry name" value="ARAC-FAMILY TRANSCRIPTIONAL REGULATOR"/>
    <property type="match status" value="1"/>
</dbReference>
<keyword evidence="1" id="KW-0238">DNA-binding</keyword>
<protein>
    <recommendedName>
        <fullName evidence="3">HTH araC/xylS-type domain-containing protein</fullName>
    </recommendedName>
</protein>
<sequence length="571" mass="66938">MRKVATIIILFLIILNYQQIHSQKSISKKSTHSLVSERYENLFQIFEDSKNDIETAERYAKAFLLKAKKENDTIKKAEGYYLLARMLCRIPDYDKASIYLDSSITVSKDKNDFVYPAKSHILKANINGSQSKYQQVMDELGKANGYINITNNEDQKYEIKYLFSLLQKNLGAYEKSIEILKEVIVYYEKKYLVDKNYEDDYILSLYAYSSALNYLKRADAADVINKKNTRLSLRSKDSILYDRILLASAITHYLKKEYKSSLDSIQKSKKVAKSKTKRIGTVVTTNYYLGNIYLEQGNNELAIKHLKKVDSLAFSEKYFPPGLRKSYELLIKFYKDKNDASKQLFYIDRLLIADSIMDNDVKYLSREMNAEYTTPNLILEKQRIIDSLEKSKNRTISVFVILSICLLLLFLWNRKKQKLYKKRFQELLEKTSSPENKEILIENDQPKNNTIPEDVVQDILLKLEKFEAKKGYLKKNLTVVKLAKQLDTNSKYFSKVINTYKNKSFTNYINELRIYYAIEELKINPKFRKYTIKAIANDIGFNTTEAFSKSFYKITNIFPSFFIKELEKRDL</sequence>
<dbReference type="SUPFAM" id="SSF48452">
    <property type="entry name" value="TPR-like"/>
    <property type="match status" value="1"/>
</dbReference>
<evidence type="ECO:0000256" key="1">
    <source>
        <dbReference type="ARBA" id="ARBA00023125"/>
    </source>
</evidence>
<dbReference type="AlphaFoldDB" id="A0A163CIG4"/>
<evidence type="ECO:0000256" key="2">
    <source>
        <dbReference type="SAM" id="Phobius"/>
    </source>
</evidence>
<evidence type="ECO:0000313" key="5">
    <source>
        <dbReference type="Proteomes" id="UP000076715"/>
    </source>
</evidence>
<evidence type="ECO:0000259" key="3">
    <source>
        <dbReference type="PROSITE" id="PS01124"/>
    </source>
</evidence>
<keyword evidence="2" id="KW-0812">Transmembrane</keyword>
<accession>A0A163CIG4</accession>
<dbReference type="GO" id="GO:0003700">
    <property type="term" value="F:DNA-binding transcription factor activity"/>
    <property type="evidence" value="ECO:0007669"/>
    <property type="project" value="InterPro"/>
</dbReference>
<dbReference type="InterPro" id="IPR011990">
    <property type="entry name" value="TPR-like_helical_dom_sf"/>
</dbReference>
<dbReference type="OrthoDB" id="5295174at2"/>
<dbReference type="PROSITE" id="PS01124">
    <property type="entry name" value="HTH_ARAC_FAMILY_2"/>
    <property type="match status" value="1"/>
</dbReference>
<dbReference type="EMBL" id="LQRT01000002">
    <property type="protein sequence ID" value="KZS42447.1"/>
    <property type="molecule type" value="Genomic_DNA"/>
</dbReference>
<dbReference type="Pfam" id="PF12833">
    <property type="entry name" value="HTH_18"/>
    <property type="match status" value="1"/>
</dbReference>
<dbReference type="GO" id="GO:0043565">
    <property type="term" value="F:sequence-specific DNA binding"/>
    <property type="evidence" value="ECO:0007669"/>
    <property type="project" value="InterPro"/>
</dbReference>
<comment type="caution">
    <text evidence="4">The sequence shown here is derived from an EMBL/GenBank/DDBJ whole genome shotgun (WGS) entry which is preliminary data.</text>
</comment>
<dbReference type="InterPro" id="IPR018060">
    <property type="entry name" value="HTH_AraC"/>
</dbReference>
<dbReference type="RefSeq" id="WP_066310194.1">
    <property type="nucleotide sequence ID" value="NZ_LQRT01000002.1"/>
</dbReference>
<gene>
    <name evidence="4" type="ORF">AWE51_03115</name>
</gene>
<dbReference type="Gene3D" id="1.10.10.60">
    <property type="entry name" value="Homeodomain-like"/>
    <property type="match status" value="2"/>
</dbReference>
<proteinExistence type="predicted"/>
<dbReference type="PANTHER" id="PTHR43280:SF2">
    <property type="entry name" value="HTH-TYPE TRANSCRIPTIONAL REGULATOR EXSA"/>
    <property type="match status" value="1"/>
</dbReference>
<feature type="transmembrane region" description="Helical" evidence="2">
    <location>
        <begin position="396"/>
        <end position="413"/>
    </location>
</feature>
<reference evidence="4 5" key="1">
    <citation type="submission" date="2016-01" db="EMBL/GenBank/DDBJ databases">
        <title>The draft genome sequence of Aquimarina sp. RZW4-3-2.</title>
        <authorList>
            <person name="Wang Y."/>
        </authorList>
    </citation>
    <scope>NUCLEOTIDE SEQUENCE [LARGE SCALE GENOMIC DNA]</scope>
    <source>
        <strain evidence="4 5">RZW4-3-2</strain>
    </source>
</reference>